<dbReference type="GeneID" id="6078776"/>
<keyword evidence="2" id="KW-1185">Reference proteome</keyword>
<dbReference type="RefSeq" id="XP_001883154.1">
    <property type="nucleotide sequence ID" value="XM_001883119.1"/>
</dbReference>
<dbReference type="AlphaFoldDB" id="B0DGL8"/>
<name>B0DGL8_LACBS</name>
<dbReference type="EMBL" id="DS547109">
    <property type="protein sequence ID" value="EDR06293.1"/>
    <property type="molecule type" value="Genomic_DNA"/>
</dbReference>
<sequence length="150" mass="16173">MDASEMTNLAALWVVYSNAGVVLDDSPSRTNEPSKKKRPIDFEPSSTEVVCGNISCGGFESFDGALDVNSNAPRLSHKSHDNFLRVDGEGRDGCAGTTYSMVTRCYFCDFYRGGCNSGYRGCKKKAGGIGDSDRDIPIDSSLSELLIPHS</sequence>
<gene>
    <name evidence="1" type="ORF">LACBIDRAFT_328969</name>
</gene>
<dbReference type="InParanoid" id="B0DGL8"/>
<evidence type="ECO:0000313" key="1">
    <source>
        <dbReference type="EMBL" id="EDR06293.1"/>
    </source>
</evidence>
<dbReference type="KEGG" id="lbc:LACBIDRAFT_328969"/>
<dbReference type="OrthoDB" id="10551317at2759"/>
<organism evidence="2">
    <name type="scientific">Laccaria bicolor (strain S238N-H82 / ATCC MYA-4686)</name>
    <name type="common">Bicoloured deceiver</name>
    <name type="synonym">Laccaria laccata var. bicolor</name>
    <dbReference type="NCBI Taxonomy" id="486041"/>
    <lineage>
        <taxon>Eukaryota</taxon>
        <taxon>Fungi</taxon>
        <taxon>Dikarya</taxon>
        <taxon>Basidiomycota</taxon>
        <taxon>Agaricomycotina</taxon>
        <taxon>Agaricomycetes</taxon>
        <taxon>Agaricomycetidae</taxon>
        <taxon>Agaricales</taxon>
        <taxon>Agaricineae</taxon>
        <taxon>Hydnangiaceae</taxon>
        <taxon>Laccaria</taxon>
    </lineage>
</organism>
<reference evidence="1 2" key="1">
    <citation type="journal article" date="2008" name="Nature">
        <title>The genome of Laccaria bicolor provides insights into mycorrhizal symbiosis.</title>
        <authorList>
            <person name="Martin F."/>
            <person name="Aerts A."/>
            <person name="Ahren D."/>
            <person name="Brun A."/>
            <person name="Danchin E.G.J."/>
            <person name="Duchaussoy F."/>
            <person name="Gibon J."/>
            <person name="Kohler A."/>
            <person name="Lindquist E."/>
            <person name="Pereda V."/>
            <person name="Salamov A."/>
            <person name="Shapiro H.J."/>
            <person name="Wuyts J."/>
            <person name="Blaudez D."/>
            <person name="Buee M."/>
            <person name="Brokstein P."/>
            <person name="Canbaeck B."/>
            <person name="Cohen D."/>
            <person name="Courty P.E."/>
            <person name="Coutinho P.M."/>
            <person name="Delaruelle C."/>
            <person name="Detter J.C."/>
            <person name="Deveau A."/>
            <person name="DiFazio S."/>
            <person name="Duplessis S."/>
            <person name="Fraissinet-Tachet L."/>
            <person name="Lucic E."/>
            <person name="Frey-Klett P."/>
            <person name="Fourrey C."/>
            <person name="Feussner I."/>
            <person name="Gay G."/>
            <person name="Grimwood J."/>
            <person name="Hoegger P.J."/>
            <person name="Jain P."/>
            <person name="Kilaru S."/>
            <person name="Labbe J."/>
            <person name="Lin Y.C."/>
            <person name="Legue V."/>
            <person name="Le Tacon F."/>
            <person name="Marmeisse R."/>
            <person name="Melayah D."/>
            <person name="Montanini B."/>
            <person name="Muratet M."/>
            <person name="Nehls U."/>
            <person name="Niculita-Hirzel H."/>
            <person name="Oudot-Le Secq M.P."/>
            <person name="Peter M."/>
            <person name="Quesneville H."/>
            <person name="Rajashekar B."/>
            <person name="Reich M."/>
            <person name="Rouhier N."/>
            <person name="Schmutz J."/>
            <person name="Yin T."/>
            <person name="Chalot M."/>
            <person name="Henrissat B."/>
            <person name="Kuees U."/>
            <person name="Lucas S."/>
            <person name="Van de Peer Y."/>
            <person name="Podila G.K."/>
            <person name="Polle A."/>
            <person name="Pukkila P.J."/>
            <person name="Richardson P.M."/>
            <person name="Rouze P."/>
            <person name="Sanders I.R."/>
            <person name="Stajich J.E."/>
            <person name="Tunlid A."/>
            <person name="Tuskan G."/>
            <person name="Grigoriev I.V."/>
        </authorList>
    </citation>
    <scope>NUCLEOTIDE SEQUENCE [LARGE SCALE GENOMIC DNA]</scope>
    <source>
        <strain evidence="2">S238N-H82 / ATCC MYA-4686</strain>
    </source>
</reference>
<evidence type="ECO:0000313" key="2">
    <source>
        <dbReference type="Proteomes" id="UP000001194"/>
    </source>
</evidence>
<dbReference type="Proteomes" id="UP000001194">
    <property type="component" value="Unassembled WGS sequence"/>
</dbReference>
<dbReference type="HOGENOM" id="CLU_1740846_0_0_1"/>
<proteinExistence type="predicted"/>
<accession>B0DGL8</accession>
<protein>
    <submittedName>
        <fullName evidence="1">Predicted protein</fullName>
    </submittedName>
</protein>